<dbReference type="STRING" id="394193.SAMN04489732_1564"/>
<name>A0A1H8YR07_9PSEU</name>
<keyword evidence="1" id="KW-1133">Transmembrane helix</keyword>
<keyword evidence="1" id="KW-0472">Membrane</keyword>
<dbReference type="EMBL" id="FOEF01000056">
    <property type="protein sequence ID" value="SEP54559.1"/>
    <property type="molecule type" value="Genomic_DNA"/>
</dbReference>
<organism evidence="2 3">
    <name type="scientific">Amycolatopsis saalfeldensis</name>
    <dbReference type="NCBI Taxonomy" id="394193"/>
    <lineage>
        <taxon>Bacteria</taxon>
        <taxon>Bacillati</taxon>
        <taxon>Actinomycetota</taxon>
        <taxon>Actinomycetes</taxon>
        <taxon>Pseudonocardiales</taxon>
        <taxon>Pseudonocardiaceae</taxon>
        <taxon>Amycolatopsis</taxon>
    </lineage>
</organism>
<reference evidence="2 3" key="1">
    <citation type="submission" date="2016-10" db="EMBL/GenBank/DDBJ databases">
        <authorList>
            <person name="de Groot N.N."/>
        </authorList>
    </citation>
    <scope>NUCLEOTIDE SEQUENCE [LARGE SCALE GENOMIC DNA]</scope>
    <source>
        <strain evidence="2 3">DSM 44993</strain>
    </source>
</reference>
<evidence type="ECO:0000256" key="1">
    <source>
        <dbReference type="SAM" id="Phobius"/>
    </source>
</evidence>
<gene>
    <name evidence="2" type="ORF">SAMN04489732_1564</name>
</gene>
<evidence type="ECO:0000313" key="2">
    <source>
        <dbReference type="EMBL" id="SEP54559.1"/>
    </source>
</evidence>
<proteinExistence type="predicted"/>
<keyword evidence="3" id="KW-1185">Reference proteome</keyword>
<keyword evidence="1" id="KW-0812">Transmembrane</keyword>
<feature type="transmembrane region" description="Helical" evidence="1">
    <location>
        <begin position="16"/>
        <end position="37"/>
    </location>
</feature>
<accession>A0A1H8YR07</accession>
<sequence>MKMSVVRSRFPVMTSYLGIIASLVASIVALWIAVAGWRRADRRAE</sequence>
<protein>
    <submittedName>
        <fullName evidence="2">Uncharacterized protein</fullName>
    </submittedName>
</protein>
<evidence type="ECO:0000313" key="3">
    <source>
        <dbReference type="Proteomes" id="UP000198582"/>
    </source>
</evidence>
<dbReference type="Proteomes" id="UP000198582">
    <property type="component" value="Unassembled WGS sequence"/>
</dbReference>
<dbReference type="AlphaFoldDB" id="A0A1H8YR07"/>